<dbReference type="KEGG" id="smf:Smon_1113"/>
<dbReference type="EMBL" id="CP001779">
    <property type="protein sequence ID" value="ACZ01574.1"/>
    <property type="molecule type" value="Genomic_DNA"/>
</dbReference>
<dbReference type="RefSeq" id="WP_012859121.1">
    <property type="nucleotide sequence ID" value="NC_013515.1"/>
</dbReference>
<gene>
    <name evidence="1" type="ordered locus">Smon_1113</name>
</gene>
<sequence length="424" mass="48868">MKKYILILFIYLSTITFSVEVKGFITYLSEDEIKKIEQQEEVNEYLEKKYPGKYYAEKLGDVIYVYPRIEYIKLVSNEYNMNSILKALPDIYIGKILRDVDFLVDSKTVELLKEQKIVNLYYRVVIDDNGSVGVAIDEVNENSDDVKLSVGFDNNESVATIEYIKGNFRENDVLNFMTNIYFRDISTDINIGYTIFDFKRNEKYIISGGLNKEDGLFIKAEAQKYALSNKIKSYEYFIKPDISLKYSYYDTHKLTASMGMNYKMKVISGLKVNLNTNIKYENRFLTNDYNIFFESKLNSSIDLSNDAKLNNELFLKFATIPLKDRNKIKVYDARIIKDKDIGGDLAFVFKTNLDSFKVFDSQLYFFNDLIVYKNFGVNAMFTNGMGVGIKSKFLPVDLNAYLGLGFNSNKKVGTLGGLNAGIKF</sequence>
<protein>
    <submittedName>
        <fullName evidence="1">Uncharacterized protein</fullName>
    </submittedName>
</protein>
<dbReference type="OrthoDB" id="94945at2"/>
<name>D1AV14_STRM9</name>
<reference evidence="1 2" key="1">
    <citation type="journal article" date="2009" name="Stand. Genomic Sci.">
        <title>Complete genome sequence of Streptobacillus moniliformis type strain (9901T).</title>
        <authorList>
            <person name="Nolan M."/>
            <person name="Gronow S."/>
            <person name="Lapidus A."/>
            <person name="Ivanova N."/>
            <person name="Copeland A."/>
            <person name="Lucas S."/>
            <person name="Del Rio T.G."/>
            <person name="Chen F."/>
            <person name="Tice H."/>
            <person name="Pitluck S."/>
            <person name="Cheng J.F."/>
            <person name="Sims D."/>
            <person name="Meincke L."/>
            <person name="Bruce D."/>
            <person name="Goodwin L."/>
            <person name="Brettin T."/>
            <person name="Han C."/>
            <person name="Detter J.C."/>
            <person name="Ovchinikova G."/>
            <person name="Pati A."/>
            <person name="Mavromatis K."/>
            <person name="Mikhailova N."/>
            <person name="Chen A."/>
            <person name="Palaniappan K."/>
            <person name="Land M."/>
            <person name="Hauser L."/>
            <person name="Chang Y.J."/>
            <person name="Jeffries C.D."/>
            <person name="Rohde M."/>
            <person name="Sproer C."/>
            <person name="Goker M."/>
            <person name="Bristow J."/>
            <person name="Eisen J.A."/>
            <person name="Markowitz V."/>
            <person name="Hugenholtz P."/>
            <person name="Kyrpides N.C."/>
            <person name="Klenk H.P."/>
            <person name="Chain P."/>
        </authorList>
    </citation>
    <scope>NUCLEOTIDE SEQUENCE [LARGE SCALE GENOMIC DNA]</scope>
    <source>
        <strain evidence="2">ATCC 14647 / DSM 12112 / NCTC 10651 / 9901</strain>
    </source>
</reference>
<organism evidence="1 2">
    <name type="scientific">Streptobacillus moniliformis (strain ATCC 14647 / DSM 12112 / NCTC 10651 / 9901)</name>
    <dbReference type="NCBI Taxonomy" id="519441"/>
    <lineage>
        <taxon>Bacteria</taxon>
        <taxon>Fusobacteriati</taxon>
        <taxon>Fusobacteriota</taxon>
        <taxon>Fusobacteriia</taxon>
        <taxon>Fusobacteriales</taxon>
        <taxon>Leptotrichiaceae</taxon>
        <taxon>Streptobacillus</taxon>
    </lineage>
</organism>
<dbReference type="HOGENOM" id="CLU_647080_0_0_0"/>
<dbReference type="STRING" id="519441.Smon_1113"/>
<dbReference type="AlphaFoldDB" id="D1AV14"/>
<accession>D1AV14</accession>
<proteinExistence type="predicted"/>
<evidence type="ECO:0000313" key="1">
    <source>
        <dbReference type="EMBL" id="ACZ01574.1"/>
    </source>
</evidence>
<dbReference type="Proteomes" id="UP000002072">
    <property type="component" value="Chromosome"/>
</dbReference>
<dbReference type="GeneID" id="29673560"/>
<keyword evidence="2" id="KW-1185">Reference proteome</keyword>
<evidence type="ECO:0000313" key="2">
    <source>
        <dbReference type="Proteomes" id="UP000002072"/>
    </source>
</evidence>